<name>A0A4S8MJQ4_DENBC</name>
<dbReference type="InterPro" id="IPR052256">
    <property type="entry name" value="E3_ubiquitin-ligase_CHFR"/>
</dbReference>
<dbReference type="PANTHER" id="PTHR16079:SF4">
    <property type="entry name" value="E3 UBIQUITIN-PROTEIN LIGASE CHFR"/>
    <property type="match status" value="1"/>
</dbReference>
<sequence length="462" mass="53079">MTSNGLPLNDDIVDRILTFLPSFSALRSAILTSKSFYEVFQTRPKSTIRAVSFNVVGPALPQALRMVRYNPPDYDSEEMIYDDLPQPELEDVHEAPITPKESVELIKIEETVRGLEDLFSLRHKNRRLTASQLPPLESHRFCRAVYRIMLYSRIFEWKRYPDLVERMEFEGTDSGEIAVVMEKTRAARTEFLSQFSTRELYEILCVTVFLEEILKVAIKDLDEAQGRDNLESLLAIGPAAILQEFRDPGYDDGSIAELIYAVDDNESYPFSAGFLSNPIGSLLAERGVKIPSRDDRELWSSILDIIDGEHDTCDQCGRETGLELLGPSTYGYFDKSSEILNATSIHNLLKGKLPRNHREHGRYLSEARWSDGEPAFTAAFRWIHQGHKLAEFDGWKEEDWLCECCMVGILREHLHLWLLDLKVQNGEKILENCWWGYNCRTQTHSSHHASRLNHLCEQTRFA</sequence>
<proteinExistence type="predicted"/>
<dbReference type="GO" id="GO:0005634">
    <property type="term" value="C:nucleus"/>
    <property type="evidence" value="ECO:0007669"/>
    <property type="project" value="TreeGrafter"/>
</dbReference>
<accession>A0A4S8MJQ4</accession>
<dbReference type="GO" id="GO:0006511">
    <property type="term" value="P:ubiquitin-dependent protein catabolic process"/>
    <property type="evidence" value="ECO:0007669"/>
    <property type="project" value="TreeGrafter"/>
</dbReference>
<dbReference type="GO" id="GO:0016567">
    <property type="term" value="P:protein ubiquitination"/>
    <property type="evidence" value="ECO:0007669"/>
    <property type="project" value="TreeGrafter"/>
</dbReference>
<evidence type="ECO:0000313" key="2">
    <source>
        <dbReference type="Proteomes" id="UP000297245"/>
    </source>
</evidence>
<organism evidence="1 2">
    <name type="scientific">Dendrothele bispora (strain CBS 962.96)</name>
    <dbReference type="NCBI Taxonomy" id="1314807"/>
    <lineage>
        <taxon>Eukaryota</taxon>
        <taxon>Fungi</taxon>
        <taxon>Dikarya</taxon>
        <taxon>Basidiomycota</taxon>
        <taxon>Agaricomycotina</taxon>
        <taxon>Agaricomycetes</taxon>
        <taxon>Agaricomycetidae</taxon>
        <taxon>Agaricales</taxon>
        <taxon>Agaricales incertae sedis</taxon>
        <taxon>Dendrothele</taxon>
    </lineage>
</organism>
<protein>
    <recommendedName>
        <fullName evidence="3">Aprataxin and PNK-like factor PBZ domain-containing protein</fullName>
    </recommendedName>
</protein>
<evidence type="ECO:0008006" key="3">
    <source>
        <dbReference type="Google" id="ProtNLM"/>
    </source>
</evidence>
<dbReference type="EMBL" id="ML179071">
    <property type="protein sequence ID" value="THV02985.1"/>
    <property type="molecule type" value="Genomic_DNA"/>
</dbReference>
<gene>
    <name evidence="1" type="ORF">K435DRAFT_775164</name>
</gene>
<dbReference type="GO" id="GO:0004842">
    <property type="term" value="F:ubiquitin-protein transferase activity"/>
    <property type="evidence" value="ECO:0007669"/>
    <property type="project" value="TreeGrafter"/>
</dbReference>
<dbReference type="PANTHER" id="PTHR16079">
    <property type="entry name" value="UBIQUITIN LIGASE PROTEIN CHFR"/>
    <property type="match status" value="1"/>
</dbReference>
<reference evidence="1 2" key="1">
    <citation type="journal article" date="2019" name="Nat. Ecol. Evol.">
        <title>Megaphylogeny resolves global patterns of mushroom evolution.</title>
        <authorList>
            <person name="Varga T."/>
            <person name="Krizsan K."/>
            <person name="Foldi C."/>
            <person name="Dima B."/>
            <person name="Sanchez-Garcia M."/>
            <person name="Sanchez-Ramirez S."/>
            <person name="Szollosi G.J."/>
            <person name="Szarkandi J.G."/>
            <person name="Papp V."/>
            <person name="Albert L."/>
            <person name="Andreopoulos W."/>
            <person name="Angelini C."/>
            <person name="Antonin V."/>
            <person name="Barry K.W."/>
            <person name="Bougher N.L."/>
            <person name="Buchanan P."/>
            <person name="Buyck B."/>
            <person name="Bense V."/>
            <person name="Catcheside P."/>
            <person name="Chovatia M."/>
            <person name="Cooper J."/>
            <person name="Damon W."/>
            <person name="Desjardin D."/>
            <person name="Finy P."/>
            <person name="Geml J."/>
            <person name="Haridas S."/>
            <person name="Hughes K."/>
            <person name="Justo A."/>
            <person name="Karasinski D."/>
            <person name="Kautmanova I."/>
            <person name="Kiss B."/>
            <person name="Kocsube S."/>
            <person name="Kotiranta H."/>
            <person name="LaButti K.M."/>
            <person name="Lechner B.E."/>
            <person name="Liimatainen K."/>
            <person name="Lipzen A."/>
            <person name="Lukacs Z."/>
            <person name="Mihaltcheva S."/>
            <person name="Morgado L.N."/>
            <person name="Niskanen T."/>
            <person name="Noordeloos M.E."/>
            <person name="Ohm R.A."/>
            <person name="Ortiz-Santana B."/>
            <person name="Ovrebo C."/>
            <person name="Racz N."/>
            <person name="Riley R."/>
            <person name="Savchenko A."/>
            <person name="Shiryaev A."/>
            <person name="Soop K."/>
            <person name="Spirin V."/>
            <person name="Szebenyi C."/>
            <person name="Tomsovsky M."/>
            <person name="Tulloss R.E."/>
            <person name="Uehling J."/>
            <person name="Grigoriev I.V."/>
            <person name="Vagvolgyi C."/>
            <person name="Papp T."/>
            <person name="Martin F.M."/>
            <person name="Miettinen O."/>
            <person name="Hibbett D.S."/>
            <person name="Nagy L.G."/>
        </authorList>
    </citation>
    <scope>NUCLEOTIDE SEQUENCE [LARGE SCALE GENOMIC DNA]</scope>
    <source>
        <strain evidence="1 2">CBS 962.96</strain>
    </source>
</reference>
<evidence type="ECO:0000313" key="1">
    <source>
        <dbReference type="EMBL" id="THV02985.1"/>
    </source>
</evidence>
<dbReference type="AlphaFoldDB" id="A0A4S8MJQ4"/>
<keyword evidence="2" id="KW-1185">Reference proteome</keyword>
<dbReference type="OrthoDB" id="2745518at2759"/>
<dbReference type="Proteomes" id="UP000297245">
    <property type="component" value="Unassembled WGS sequence"/>
</dbReference>